<dbReference type="SUPFAM" id="SSF47661">
    <property type="entry name" value="t-snare proteins"/>
    <property type="match status" value="1"/>
</dbReference>
<dbReference type="EMBL" id="KI630480">
    <property type="protein sequence ID" value="EYU38635.1"/>
    <property type="molecule type" value="Genomic_DNA"/>
</dbReference>
<evidence type="ECO:0000256" key="2">
    <source>
        <dbReference type="ARBA" id="ARBA00046280"/>
    </source>
</evidence>
<feature type="non-terminal residue" evidence="4">
    <location>
        <position position="363"/>
    </location>
</feature>
<organism evidence="4 5">
    <name type="scientific">Erythranthe guttata</name>
    <name type="common">Yellow monkey flower</name>
    <name type="synonym">Mimulus guttatus</name>
    <dbReference type="NCBI Taxonomy" id="4155"/>
    <lineage>
        <taxon>Eukaryota</taxon>
        <taxon>Viridiplantae</taxon>
        <taxon>Streptophyta</taxon>
        <taxon>Embryophyta</taxon>
        <taxon>Tracheophyta</taxon>
        <taxon>Spermatophyta</taxon>
        <taxon>Magnoliopsida</taxon>
        <taxon>eudicotyledons</taxon>
        <taxon>Gunneridae</taxon>
        <taxon>Pentapetalae</taxon>
        <taxon>asterids</taxon>
        <taxon>lamiids</taxon>
        <taxon>Lamiales</taxon>
        <taxon>Phrymaceae</taxon>
        <taxon>Erythranthe</taxon>
    </lineage>
</organism>
<dbReference type="PANTHER" id="PTHR34949">
    <property type="entry name" value="OS05G0443700 PROTEIN"/>
    <property type="match status" value="1"/>
</dbReference>
<dbReference type="GO" id="GO:0016020">
    <property type="term" value="C:membrane"/>
    <property type="evidence" value="ECO:0007669"/>
    <property type="project" value="InterPro"/>
</dbReference>
<keyword evidence="1" id="KW-0653">Protein transport</keyword>
<name>A0A022RIA6_ERYGU</name>
<gene>
    <name evidence="4" type="ORF">MIMGU_mgv1a020348mg</name>
</gene>
<proteinExistence type="predicted"/>
<dbReference type="GO" id="GO:0012505">
    <property type="term" value="C:endomembrane system"/>
    <property type="evidence" value="ECO:0007669"/>
    <property type="project" value="UniProtKB-SubCell"/>
</dbReference>
<evidence type="ECO:0000313" key="5">
    <source>
        <dbReference type="Proteomes" id="UP000030748"/>
    </source>
</evidence>
<dbReference type="GO" id="GO:0048193">
    <property type="term" value="P:Golgi vesicle transport"/>
    <property type="evidence" value="ECO:0007669"/>
    <property type="project" value="InterPro"/>
</dbReference>
<dbReference type="AlphaFoldDB" id="A0A022RIA6"/>
<dbReference type="Gene3D" id="1.20.58.90">
    <property type="match status" value="1"/>
</dbReference>
<protein>
    <recommendedName>
        <fullName evidence="3">Syntaxin 6/10/61 N-terminal domain-containing protein</fullName>
    </recommendedName>
</protein>
<feature type="domain" description="Syntaxin 6/10/61 N-terminal" evidence="3">
    <location>
        <begin position="7"/>
        <end position="108"/>
    </location>
</feature>
<dbReference type="CDD" id="cd21442">
    <property type="entry name" value="SNARE_NTD_STX6-like"/>
    <property type="match status" value="1"/>
</dbReference>
<dbReference type="PANTHER" id="PTHR34949:SF2">
    <property type="entry name" value="OS05G0443700 PROTEIN"/>
    <property type="match status" value="1"/>
</dbReference>
<sequence length="363" mass="41520">MREWESDPLFAAAEVVQDSADRMESIFRHLLHEQSLVQGDRIDEKIPSSSKYHSRDLATTLETAKWQLEDFEREVNASAVADKSQRKQNVITRHLQFIAAIREQIARVEKSMSTSVGNSLRNMNFNEQDRDGLALFLSGGNPVKHIADQESDDNNILRRFLDPNVSSSSKEDIDEKKTNETMSSKVNEIVCVEHKLEVSENCPTTVDLGPSSSGQANYDRYEEGTWDLEANESKGKSYSQKNNLRGYYGRINIFGSLGNIMSALENRANRSLTKRLKDGEEQRQSPSYSNVRLGMLRYIAQLRPAFGFSNFQLPCSYLSTQATQSSSWIRYYSEKCQRYLHRIQVRYHPALSVLAFFLTLLFL</sequence>
<dbReference type="eggNOG" id="ENOG502QPTF">
    <property type="taxonomic scope" value="Eukaryota"/>
</dbReference>
<dbReference type="GO" id="GO:0015031">
    <property type="term" value="P:protein transport"/>
    <property type="evidence" value="ECO:0007669"/>
    <property type="project" value="UniProtKB-KW"/>
</dbReference>
<keyword evidence="1" id="KW-0813">Transport</keyword>
<evidence type="ECO:0000256" key="1">
    <source>
        <dbReference type="ARBA" id="ARBA00022927"/>
    </source>
</evidence>
<evidence type="ECO:0000259" key="3">
    <source>
        <dbReference type="Pfam" id="PF09177"/>
    </source>
</evidence>
<reference evidence="4 5" key="1">
    <citation type="journal article" date="2013" name="Proc. Natl. Acad. Sci. U.S.A.">
        <title>Fine-scale variation in meiotic recombination in Mimulus inferred from population shotgun sequencing.</title>
        <authorList>
            <person name="Hellsten U."/>
            <person name="Wright K.M."/>
            <person name="Jenkins J."/>
            <person name="Shu S."/>
            <person name="Yuan Y."/>
            <person name="Wessler S.R."/>
            <person name="Schmutz J."/>
            <person name="Willis J.H."/>
            <person name="Rokhsar D.S."/>
        </authorList>
    </citation>
    <scope>NUCLEOTIDE SEQUENCE [LARGE SCALE GENOMIC DNA]</scope>
    <source>
        <strain evidence="5">cv. DUN x IM62</strain>
    </source>
</reference>
<dbReference type="STRING" id="4155.A0A022RIA6"/>
<dbReference type="Pfam" id="PF09177">
    <property type="entry name" value="STX6_10_61_N"/>
    <property type="match status" value="1"/>
</dbReference>
<dbReference type="InterPro" id="IPR015260">
    <property type="entry name" value="Syntaxin-6/10/61_N"/>
</dbReference>
<keyword evidence="5" id="KW-1185">Reference proteome</keyword>
<dbReference type="InterPro" id="IPR010989">
    <property type="entry name" value="SNARE"/>
</dbReference>
<comment type="subcellular location">
    <subcellularLocation>
        <location evidence="2">Endomembrane system</location>
        <topology evidence="2">Single-pass type IV membrane protein</topology>
    </subcellularLocation>
</comment>
<evidence type="ECO:0000313" key="4">
    <source>
        <dbReference type="EMBL" id="EYU38635.1"/>
    </source>
</evidence>
<dbReference type="Proteomes" id="UP000030748">
    <property type="component" value="Unassembled WGS sequence"/>
</dbReference>
<accession>A0A022RIA6</accession>